<protein>
    <submittedName>
        <fullName evidence="1">Uncharacterized protein</fullName>
    </submittedName>
</protein>
<proteinExistence type="predicted"/>
<dbReference type="AlphaFoldDB" id="A0A6C0D7G5"/>
<dbReference type="EMBL" id="MN739535">
    <property type="protein sequence ID" value="QHT11635.1"/>
    <property type="molecule type" value="Genomic_DNA"/>
</dbReference>
<name>A0A6C0D7G5_9ZZZZ</name>
<reference evidence="1" key="1">
    <citation type="journal article" date="2020" name="Nature">
        <title>Giant virus diversity and host interactions through global metagenomics.</title>
        <authorList>
            <person name="Schulz F."/>
            <person name="Roux S."/>
            <person name="Paez-Espino D."/>
            <person name="Jungbluth S."/>
            <person name="Walsh D.A."/>
            <person name="Denef V.J."/>
            <person name="McMahon K.D."/>
            <person name="Konstantinidis K.T."/>
            <person name="Eloe-Fadrosh E.A."/>
            <person name="Kyrpides N.C."/>
            <person name="Woyke T."/>
        </authorList>
    </citation>
    <scope>NUCLEOTIDE SEQUENCE</scope>
    <source>
        <strain evidence="1">GVMAG-M-3300023174-116</strain>
    </source>
</reference>
<evidence type="ECO:0000313" key="1">
    <source>
        <dbReference type="EMBL" id="QHT11635.1"/>
    </source>
</evidence>
<organism evidence="1">
    <name type="scientific">viral metagenome</name>
    <dbReference type="NCBI Taxonomy" id="1070528"/>
    <lineage>
        <taxon>unclassified sequences</taxon>
        <taxon>metagenomes</taxon>
        <taxon>organismal metagenomes</taxon>
    </lineage>
</organism>
<accession>A0A6C0D7G5</accession>
<sequence>MTSVKTSNQVSFSVAINRYQEFFEKFVPTQCQECINPNCSQKKQSAIKHIWHAHILIYKPNEDHMASTIAPTLNIITMLVNGEQFTVMSHYCCDCFKQQVKKDRSARQRANQEKRTQEKQARYCLQRDLRLKEEEEKAKAQTND</sequence>